<reference evidence="2 3" key="1">
    <citation type="journal article" date="2010" name="Nat. Biotechnol.">
        <title>Genome sequence of the model mushroom Schizophyllum commune.</title>
        <authorList>
            <person name="Ohm R.A."/>
            <person name="de Jong J.F."/>
            <person name="Lugones L.G."/>
            <person name="Aerts A."/>
            <person name="Kothe E."/>
            <person name="Stajich J.E."/>
            <person name="de Vries R.P."/>
            <person name="Record E."/>
            <person name="Levasseur A."/>
            <person name="Baker S.E."/>
            <person name="Bartholomew K.A."/>
            <person name="Coutinho P.M."/>
            <person name="Erdmann S."/>
            <person name="Fowler T.J."/>
            <person name="Gathman A.C."/>
            <person name="Lombard V."/>
            <person name="Henrissat B."/>
            <person name="Knabe N."/>
            <person name="Kuees U."/>
            <person name="Lilly W.W."/>
            <person name="Lindquist E."/>
            <person name="Lucas S."/>
            <person name="Magnuson J.K."/>
            <person name="Piumi F."/>
            <person name="Raudaskoski M."/>
            <person name="Salamov A."/>
            <person name="Schmutz J."/>
            <person name="Schwarze F.W.M.R."/>
            <person name="vanKuyk P.A."/>
            <person name="Horton J.S."/>
            <person name="Grigoriev I.V."/>
            <person name="Woesten H.A.B."/>
        </authorList>
    </citation>
    <scope>NUCLEOTIDE SEQUENCE [LARGE SCALE GENOMIC DNA]</scope>
    <source>
        <strain evidence="3">H4-8 / FGSC 9210</strain>
    </source>
</reference>
<gene>
    <name evidence="2" type="ORF">SCHCODRAFT_84399</name>
</gene>
<name>D8PVC5_SCHCM</name>
<dbReference type="OrthoDB" id="10484603at2759"/>
<dbReference type="KEGG" id="scm:SCHCO_02607821"/>
<dbReference type="EMBL" id="GL377303">
    <property type="protein sequence ID" value="EFJ00844.1"/>
    <property type="molecule type" value="Genomic_DNA"/>
</dbReference>
<dbReference type="Proteomes" id="UP000007431">
    <property type="component" value="Unassembled WGS sequence"/>
</dbReference>
<sequence length="200" mass="23096">MQQSHTEQVLQQLKERYTVVLEQLASYPVTLACADVDAVAREGFKQYAEGLLATAKDVFERYQQYLRQQEAQEARQEARRIRQEIDREVQATQHEFDSAMRALLEDDKHTAPLTSALDALDMRQRSIRRRLPIQRSRQVDDVLAICVDRALKTSGVPQRVDGWATKTRAELCETRKSVEDQLNLRLRVILDQAVFGKADR</sequence>
<keyword evidence="1" id="KW-0175">Coiled coil</keyword>
<evidence type="ECO:0000313" key="3">
    <source>
        <dbReference type="Proteomes" id="UP000007431"/>
    </source>
</evidence>
<dbReference type="InParanoid" id="D8PVC5"/>
<protein>
    <submittedName>
        <fullName evidence="2">Expressed protein</fullName>
    </submittedName>
</protein>
<proteinExistence type="predicted"/>
<dbReference type="AlphaFoldDB" id="D8PVC5"/>
<evidence type="ECO:0000256" key="1">
    <source>
        <dbReference type="SAM" id="Coils"/>
    </source>
</evidence>
<evidence type="ECO:0000313" key="2">
    <source>
        <dbReference type="EMBL" id="EFJ00844.1"/>
    </source>
</evidence>
<dbReference type="VEuPathDB" id="FungiDB:SCHCODRAFT_02607821"/>
<organism evidence="3">
    <name type="scientific">Schizophyllum commune (strain H4-8 / FGSC 9210)</name>
    <name type="common">Split gill fungus</name>
    <dbReference type="NCBI Taxonomy" id="578458"/>
    <lineage>
        <taxon>Eukaryota</taxon>
        <taxon>Fungi</taxon>
        <taxon>Dikarya</taxon>
        <taxon>Basidiomycota</taxon>
        <taxon>Agaricomycotina</taxon>
        <taxon>Agaricomycetes</taxon>
        <taxon>Agaricomycetidae</taxon>
        <taxon>Agaricales</taxon>
        <taxon>Schizophyllaceae</taxon>
        <taxon>Schizophyllum</taxon>
    </lineage>
</organism>
<accession>D8PVC5</accession>
<keyword evidence="3" id="KW-1185">Reference proteome</keyword>
<feature type="coiled-coil region" evidence="1">
    <location>
        <begin position="68"/>
        <end position="95"/>
    </location>
</feature>
<dbReference type="GeneID" id="9587396"/>
<dbReference type="HOGENOM" id="CLU_1366944_0_0_1"/>